<keyword evidence="2" id="KW-1185">Reference proteome</keyword>
<organism evidence="1 2">
    <name type="scientific">Trichoderma lentiforme</name>
    <dbReference type="NCBI Taxonomy" id="1567552"/>
    <lineage>
        <taxon>Eukaryota</taxon>
        <taxon>Fungi</taxon>
        <taxon>Dikarya</taxon>
        <taxon>Ascomycota</taxon>
        <taxon>Pezizomycotina</taxon>
        <taxon>Sordariomycetes</taxon>
        <taxon>Hypocreomycetidae</taxon>
        <taxon>Hypocreales</taxon>
        <taxon>Hypocreaceae</taxon>
        <taxon>Trichoderma</taxon>
    </lineage>
</organism>
<evidence type="ECO:0000313" key="2">
    <source>
        <dbReference type="Proteomes" id="UP000801864"/>
    </source>
</evidence>
<protein>
    <submittedName>
        <fullName evidence="1">Uncharacterized protein</fullName>
    </submittedName>
</protein>
<accession>A0A9P4XPB5</accession>
<evidence type="ECO:0000313" key="1">
    <source>
        <dbReference type="EMBL" id="KAF3076160.1"/>
    </source>
</evidence>
<dbReference type="Proteomes" id="UP000801864">
    <property type="component" value="Unassembled WGS sequence"/>
</dbReference>
<sequence>MNPRIIRQFRMKARPHNRALSNRNDISRITLSDSKRKTSLCSLDSVRKSSQDFNLGPIAMGENLLYHGGANEDAGELVRVAAAFAREEGQVDGGSEALHLAAKVVAVDADAETSDEGLAALFGAVGFVAEEDEAGACSPDRLLLDSSFLKAFGDSAKIVLLDEITQWFQQARLLSNKRDGSALATGDHQGIASSEFLDGAHFNGCKSEIFGDDARSSPVEQLNVLGKATLKGQDANCEGHHFREKIRLMMRTMREEKGVMHACESYC</sequence>
<comment type="caution">
    <text evidence="1">The sequence shown here is derived from an EMBL/GenBank/DDBJ whole genome shotgun (WGS) entry which is preliminary data.</text>
</comment>
<gene>
    <name evidence="1" type="ORF">CFAM422_001512</name>
</gene>
<dbReference type="EMBL" id="QLNT01000002">
    <property type="protein sequence ID" value="KAF3076160.1"/>
    <property type="molecule type" value="Genomic_DNA"/>
</dbReference>
<dbReference type="AlphaFoldDB" id="A0A9P4XPB5"/>
<name>A0A9P4XPB5_9HYPO</name>
<reference evidence="1 2" key="1">
    <citation type="submission" date="2018-06" db="EMBL/GenBank/DDBJ databases">
        <title>Genome analysis of cellulolytic fungus Trichoderma lentiforme CFAM-422.</title>
        <authorList>
            <person name="Steindorff A.S."/>
            <person name="Formighieri E.F."/>
            <person name="Midorikawa G.E.O."/>
            <person name="Tamietti M.S."/>
            <person name="Ramos E.Z."/>
            <person name="Silva A.S."/>
            <person name="Bon E.P.S."/>
            <person name="Mendes T.D."/>
            <person name="Damaso M.C.T."/>
            <person name="Favaro L.C.L."/>
        </authorList>
    </citation>
    <scope>NUCLEOTIDE SEQUENCE [LARGE SCALE GENOMIC DNA]</scope>
    <source>
        <strain evidence="1 2">CFAM-422</strain>
    </source>
</reference>
<proteinExistence type="predicted"/>